<dbReference type="InterPro" id="IPR003033">
    <property type="entry name" value="SCP2_sterol-bd_dom"/>
</dbReference>
<keyword evidence="3" id="KW-1185">Reference proteome</keyword>
<gene>
    <name evidence="2" type="ORF">AMETH_4568</name>
</gene>
<protein>
    <recommendedName>
        <fullName evidence="1">SCP2 domain-containing protein</fullName>
    </recommendedName>
</protein>
<dbReference type="Pfam" id="PF02036">
    <property type="entry name" value="SCP2"/>
    <property type="match status" value="1"/>
</dbReference>
<dbReference type="HOGENOM" id="CLU_125983_0_0_11"/>
<dbReference type="STRING" id="1068978.AMETH_4568"/>
<feature type="domain" description="SCP2" evidence="1">
    <location>
        <begin position="21"/>
        <end position="113"/>
    </location>
</feature>
<dbReference type="AlphaFoldDB" id="A0A076N1F4"/>
<dbReference type="KEGG" id="amq:AMETH_4568"/>
<organism evidence="2 3">
    <name type="scientific">Amycolatopsis methanolica 239</name>
    <dbReference type="NCBI Taxonomy" id="1068978"/>
    <lineage>
        <taxon>Bacteria</taxon>
        <taxon>Bacillati</taxon>
        <taxon>Actinomycetota</taxon>
        <taxon>Actinomycetes</taxon>
        <taxon>Pseudonocardiales</taxon>
        <taxon>Pseudonocardiaceae</taxon>
        <taxon>Amycolatopsis</taxon>
        <taxon>Amycolatopsis methanolica group</taxon>
    </lineage>
</organism>
<reference evidence="2 3" key="1">
    <citation type="submission" date="2014-07" db="EMBL/GenBank/DDBJ databases">
        <title>Whole Genome Sequence of the Amycolatopsis methanolica 239.</title>
        <authorList>
            <person name="Tang B."/>
        </authorList>
    </citation>
    <scope>NUCLEOTIDE SEQUENCE [LARGE SCALE GENOMIC DNA]</scope>
    <source>
        <strain evidence="2 3">239</strain>
    </source>
</reference>
<proteinExistence type="predicted"/>
<dbReference type="EMBL" id="CP009110">
    <property type="protein sequence ID" value="AIJ24660.1"/>
    <property type="molecule type" value="Genomic_DNA"/>
</dbReference>
<name>A0A076N1F4_AMYME</name>
<evidence type="ECO:0000313" key="2">
    <source>
        <dbReference type="EMBL" id="AIJ24660.1"/>
    </source>
</evidence>
<dbReference type="Proteomes" id="UP000062973">
    <property type="component" value="Chromosome"/>
</dbReference>
<dbReference type="Gene3D" id="3.30.1050.10">
    <property type="entry name" value="SCP2 sterol-binding domain"/>
    <property type="match status" value="1"/>
</dbReference>
<evidence type="ECO:0000259" key="1">
    <source>
        <dbReference type="Pfam" id="PF02036"/>
    </source>
</evidence>
<accession>A0A076N1F4</accession>
<dbReference type="SUPFAM" id="SSF55718">
    <property type="entry name" value="SCP-like"/>
    <property type="match status" value="1"/>
</dbReference>
<dbReference type="PATRIC" id="fig|1068978.7.peg.4902"/>
<evidence type="ECO:0000313" key="3">
    <source>
        <dbReference type="Proteomes" id="UP000062973"/>
    </source>
</evidence>
<sequence>MAGFATVDEVNTYIGGIFERALQDENIGPKLAATGMVLRMNFTDPDSAVTVDLVAKKVLTGAEALVDADAELSMSSDTANRYWQGKVSLPLALAKGKLKIGGSAAQLLKLAPITKDLYPVYVDMLTADNRTDLIVS</sequence>
<dbReference type="eggNOG" id="ENOG5033B35">
    <property type="taxonomic scope" value="Bacteria"/>
</dbReference>
<dbReference type="RefSeq" id="WP_017983485.1">
    <property type="nucleotide sequence ID" value="NZ_AQUL01000001.1"/>
</dbReference>
<dbReference type="OrthoDB" id="5418706at2"/>
<dbReference type="InterPro" id="IPR036527">
    <property type="entry name" value="SCP2_sterol-bd_dom_sf"/>
</dbReference>